<dbReference type="Pfam" id="PF01541">
    <property type="entry name" value="GIY-YIG"/>
    <property type="match status" value="1"/>
</dbReference>
<evidence type="ECO:0000259" key="2">
    <source>
        <dbReference type="PROSITE" id="PS50164"/>
    </source>
</evidence>
<dbReference type="PANTHER" id="PTHR34477:SF5">
    <property type="entry name" value="BSL5627 PROTEIN"/>
    <property type="match status" value="1"/>
</dbReference>
<reference evidence="3 4" key="1">
    <citation type="submission" date="2019-01" db="EMBL/GenBank/DDBJ databases">
        <title>Lacibacter sp. strain TTM-7.</title>
        <authorList>
            <person name="Chen W.-M."/>
        </authorList>
    </citation>
    <scope>NUCLEOTIDE SEQUENCE [LARGE SCALE GENOMIC DNA]</scope>
    <source>
        <strain evidence="3 4">TTM-7</strain>
    </source>
</reference>
<dbReference type="Gene3D" id="3.40.1440.10">
    <property type="entry name" value="GIY-YIG endonuclease"/>
    <property type="match status" value="1"/>
</dbReference>
<dbReference type="EMBL" id="SDHW01000001">
    <property type="protein sequence ID" value="RXK61551.1"/>
    <property type="molecule type" value="Genomic_DNA"/>
</dbReference>
<dbReference type="PROSITE" id="PS50164">
    <property type="entry name" value="GIY_YIG"/>
    <property type="match status" value="1"/>
</dbReference>
<dbReference type="RefSeq" id="WP_129128924.1">
    <property type="nucleotide sequence ID" value="NZ_SDHW01000001.1"/>
</dbReference>
<dbReference type="InterPro" id="IPR035901">
    <property type="entry name" value="GIY-YIG_endonuc_sf"/>
</dbReference>
<dbReference type="InterPro" id="IPR050190">
    <property type="entry name" value="UPF0213_domain"/>
</dbReference>
<dbReference type="OrthoDB" id="1495241at2"/>
<accession>A0A4Q1CLM7</accession>
<comment type="caution">
    <text evidence="3">The sequence shown here is derived from an EMBL/GenBank/DDBJ whole genome shotgun (WGS) entry which is preliminary data.</text>
</comment>
<proteinExistence type="inferred from homology"/>
<organism evidence="3 4">
    <name type="scientific">Lacibacter luteus</name>
    <dbReference type="NCBI Taxonomy" id="2508719"/>
    <lineage>
        <taxon>Bacteria</taxon>
        <taxon>Pseudomonadati</taxon>
        <taxon>Bacteroidota</taxon>
        <taxon>Chitinophagia</taxon>
        <taxon>Chitinophagales</taxon>
        <taxon>Chitinophagaceae</taxon>
        <taxon>Lacibacter</taxon>
    </lineage>
</organism>
<keyword evidence="4" id="KW-1185">Reference proteome</keyword>
<evidence type="ECO:0000256" key="1">
    <source>
        <dbReference type="ARBA" id="ARBA00007435"/>
    </source>
</evidence>
<evidence type="ECO:0000313" key="4">
    <source>
        <dbReference type="Proteomes" id="UP000290204"/>
    </source>
</evidence>
<protein>
    <submittedName>
        <fullName evidence="3">GIY-YIG nuclease family protein</fullName>
    </submittedName>
</protein>
<sequence>MAKGGTVYIISSLNNTTIYTGVTSDLLVRVQQHKNKTNPNSFTATYNCIKLVYYQFYETIEAAIEEEKRIKGGNRKQKEMLISRMNPE</sequence>
<dbReference type="Proteomes" id="UP000290204">
    <property type="component" value="Unassembled WGS sequence"/>
</dbReference>
<comment type="similarity">
    <text evidence="1">Belongs to the UPF0213 family.</text>
</comment>
<evidence type="ECO:0000313" key="3">
    <source>
        <dbReference type="EMBL" id="RXK61551.1"/>
    </source>
</evidence>
<dbReference type="InterPro" id="IPR000305">
    <property type="entry name" value="GIY-YIG_endonuc"/>
</dbReference>
<feature type="domain" description="GIY-YIG" evidence="2">
    <location>
        <begin position="3"/>
        <end position="80"/>
    </location>
</feature>
<dbReference type="SUPFAM" id="SSF82771">
    <property type="entry name" value="GIY-YIG endonuclease"/>
    <property type="match status" value="1"/>
</dbReference>
<gene>
    <name evidence="3" type="ORF">ESA94_00590</name>
</gene>
<name>A0A4Q1CLM7_9BACT</name>
<dbReference type="AlphaFoldDB" id="A0A4Q1CLM7"/>
<dbReference type="PANTHER" id="PTHR34477">
    <property type="entry name" value="UPF0213 PROTEIN YHBQ"/>
    <property type="match status" value="1"/>
</dbReference>